<proteinExistence type="predicted"/>
<dbReference type="InterPro" id="IPR036890">
    <property type="entry name" value="HATPase_C_sf"/>
</dbReference>
<evidence type="ECO:0000313" key="4">
    <source>
        <dbReference type="EMBL" id="MCZ0858322.1"/>
    </source>
</evidence>
<dbReference type="Pfam" id="PF02518">
    <property type="entry name" value="HATPase_c"/>
    <property type="match status" value="1"/>
</dbReference>
<feature type="compositionally biased region" description="Basic and acidic residues" evidence="1">
    <location>
        <begin position="396"/>
        <end position="409"/>
    </location>
</feature>
<name>A0ABT4I9A9_9ACTO</name>
<gene>
    <name evidence="4" type="ORF">OHJ16_09740</name>
</gene>
<dbReference type="InterPro" id="IPR003594">
    <property type="entry name" value="HATPase_dom"/>
</dbReference>
<feature type="transmembrane region" description="Helical" evidence="2">
    <location>
        <begin position="566"/>
        <end position="587"/>
    </location>
</feature>
<feature type="transmembrane region" description="Helical" evidence="2">
    <location>
        <begin position="120"/>
        <end position="140"/>
    </location>
</feature>
<feature type="transmembrane region" description="Helical" evidence="2">
    <location>
        <begin position="32"/>
        <end position="50"/>
    </location>
</feature>
<feature type="transmembrane region" description="Helical" evidence="2">
    <location>
        <begin position="485"/>
        <end position="502"/>
    </location>
</feature>
<dbReference type="SUPFAM" id="SSF55874">
    <property type="entry name" value="ATPase domain of HSP90 chaperone/DNA topoisomerase II/histidine kinase"/>
    <property type="match status" value="1"/>
</dbReference>
<sequence length="811" mass="84541">MTTSSAKELAGELAAPSSGLAPGPYVLRMRRLVVVTAATAAVVAEFFAAPSMPVVPPIRTALAQIHQPPWAVTLALLLPPLIAGGAAAIGLAGPATHPGSDEGRAPVPSRGARAAAADRVWRAVLPAVLIGYAALVLLAAGHPLPPAGGAPDAVPVPNPLTCYYPAAAVAATAVLPTRGRFAYVAALPLPLTWTYPAHSGYPAQSPLEEVLVCLAFNLGTMGVLAWLQQQAAALDESGARRRTLVARLRIDESRSRAQREADNFVHDHILSVLKSVPTVPATSPRLRRSAREALASLDVAADRQAATRSASRLFGALSGRLRAIGGDGVVVSSSIDRDPPVPRSVAQAFEGAAAEALRNSLAHAAGTTPDQGASDGVTRTATLRSGPDGVVVTISDDGRGFDPKRDTAGRHGITGSIMARMHDVGGTARIDAAPGAGTTVTLTWTDRARRPAEPEPAGPRPGRPAGPAPAAASPLSLSACMEAPITRVIAVCVLAICTYVLLLEVRAGSYRRPAPVIGGLDAMSAAALLMLRAWPKQRMPRRAAAWAAVLIGAANPAVLFQIDVAGWPGCAAWCTGAGAALCCGLLARDRIREAWAGLGLLVATSGIWTLATGWDPTMILTWMAGQIIPVCLWRAIARLSVALTAATAENETIGAEAAARRRAEQESQRLMRQAMDSVRERSTPVLTAVSSGRPSTPALRAQARMLEAELRDERRAHVFTGTDVVDAARAARTRGIDVTLLDDRGPAEKAAGRIRDAVMTRAVQALDRADGGRVIIRLLPPRQRPEFMSVVTADDVVLIGEDGRPVTRAPA</sequence>
<keyword evidence="2" id="KW-0472">Membrane</keyword>
<keyword evidence="2" id="KW-0812">Transmembrane</keyword>
<keyword evidence="2" id="KW-1133">Transmembrane helix</keyword>
<feature type="region of interest" description="Disordered" evidence="1">
    <location>
        <begin position="365"/>
        <end position="411"/>
    </location>
</feature>
<feature type="transmembrane region" description="Helical" evidence="2">
    <location>
        <begin position="594"/>
        <end position="611"/>
    </location>
</feature>
<dbReference type="EMBL" id="JAPTMY010000020">
    <property type="protein sequence ID" value="MCZ0858322.1"/>
    <property type="molecule type" value="Genomic_DNA"/>
</dbReference>
<evidence type="ECO:0000256" key="1">
    <source>
        <dbReference type="SAM" id="MobiDB-lite"/>
    </source>
</evidence>
<dbReference type="Gene3D" id="3.30.565.10">
    <property type="entry name" value="Histidine kinase-like ATPase, C-terminal domain"/>
    <property type="match status" value="1"/>
</dbReference>
<evidence type="ECO:0000256" key="2">
    <source>
        <dbReference type="SAM" id="Phobius"/>
    </source>
</evidence>
<accession>A0ABT4I9A9</accession>
<feature type="transmembrane region" description="Helical" evidence="2">
    <location>
        <begin position="617"/>
        <end position="636"/>
    </location>
</feature>
<reference evidence="4" key="1">
    <citation type="submission" date="2022-10" db="EMBL/GenBank/DDBJ databases">
        <title>Genome sequence of Actinomyces israelii ATCC 10048.</title>
        <authorList>
            <person name="Watt R.M."/>
            <person name="Tong W.M."/>
        </authorList>
    </citation>
    <scope>NUCLEOTIDE SEQUENCE</scope>
    <source>
        <strain evidence="4">ATCC 10048</strain>
    </source>
</reference>
<evidence type="ECO:0000313" key="5">
    <source>
        <dbReference type="Proteomes" id="UP001072034"/>
    </source>
</evidence>
<feature type="transmembrane region" description="Helical" evidence="2">
    <location>
        <begin position="70"/>
        <end position="92"/>
    </location>
</feature>
<dbReference type="CDD" id="cd16917">
    <property type="entry name" value="HATPase_UhpB-NarQ-NarX-like"/>
    <property type="match status" value="1"/>
</dbReference>
<feature type="domain" description="Histidine kinase/HSP90-like ATPase" evidence="3">
    <location>
        <begin position="353"/>
        <end position="444"/>
    </location>
</feature>
<dbReference type="RefSeq" id="WP_268917728.1">
    <property type="nucleotide sequence ID" value="NZ_JAPTMY010000020.1"/>
</dbReference>
<feature type="transmembrane region" description="Helical" evidence="2">
    <location>
        <begin position="543"/>
        <end position="560"/>
    </location>
</feature>
<protein>
    <recommendedName>
        <fullName evidence="3">Histidine kinase/HSP90-like ATPase domain-containing protein</fullName>
    </recommendedName>
</protein>
<feature type="region of interest" description="Disordered" evidence="1">
    <location>
        <begin position="445"/>
        <end position="471"/>
    </location>
</feature>
<comment type="caution">
    <text evidence="4">The sequence shown here is derived from an EMBL/GenBank/DDBJ whole genome shotgun (WGS) entry which is preliminary data.</text>
</comment>
<organism evidence="4 5">
    <name type="scientific">Actinomyces israelii</name>
    <dbReference type="NCBI Taxonomy" id="1659"/>
    <lineage>
        <taxon>Bacteria</taxon>
        <taxon>Bacillati</taxon>
        <taxon>Actinomycetota</taxon>
        <taxon>Actinomycetes</taxon>
        <taxon>Actinomycetales</taxon>
        <taxon>Actinomycetaceae</taxon>
        <taxon>Actinomyces</taxon>
    </lineage>
</organism>
<feature type="compositionally biased region" description="Pro residues" evidence="1">
    <location>
        <begin position="454"/>
        <end position="467"/>
    </location>
</feature>
<evidence type="ECO:0000259" key="3">
    <source>
        <dbReference type="Pfam" id="PF02518"/>
    </source>
</evidence>
<keyword evidence="5" id="KW-1185">Reference proteome</keyword>
<dbReference type="Proteomes" id="UP001072034">
    <property type="component" value="Unassembled WGS sequence"/>
</dbReference>